<sequence>MPSPRRHRGKYIGILRDPIGLRCSIPTPPNSNTTCERAGNLYGIIRIVYYRPWNPWKPEGKKPGIIHPSFGEQQKKSRSRSRIQLSARTRGAHHRSQRSKRGDPPPLFSRRTKENQRQIHAKNRSISISKEILFGSRSETSD</sequence>
<evidence type="ECO:0000313" key="2">
    <source>
        <dbReference type="EMBL" id="KAK1623723.1"/>
    </source>
</evidence>
<dbReference type="EMBL" id="JAHMHQ010000027">
    <property type="protein sequence ID" value="KAK1623723.1"/>
    <property type="molecule type" value="Genomic_DNA"/>
</dbReference>
<feature type="region of interest" description="Disordered" evidence="1">
    <location>
        <begin position="60"/>
        <end position="126"/>
    </location>
</feature>
<accession>A0AAI9ZFQ2</accession>
<gene>
    <name evidence="2" type="ORF">BDP81DRAFT_116755</name>
</gene>
<dbReference type="GeneID" id="85466413"/>
<dbReference type="RefSeq" id="XP_060439718.1">
    <property type="nucleotide sequence ID" value="XM_060581551.1"/>
</dbReference>
<dbReference type="Proteomes" id="UP001243989">
    <property type="component" value="Unassembled WGS sequence"/>
</dbReference>
<dbReference type="AlphaFoldDB" id="A0AAI9ZFQ2"/>
<evidence type="ECO:0000313" key="3">
    <source>
        <dbReference type="Proteomes" id="UP001243989"/>
    </source>
</evidence>
<name>A0AAI9ZFQ2_9PEZI</name>
<feature type="compositionally biased region" description="Basic residues" evidence="1">
    <location>
        <begin position="90"/>
        <end position="99"/>
    </location>
</feature>
<organism evidence="2 3">
    <name type="scientific">Colletotrichum phormii</name>
    <dbReference type="NCBI Taxonomy" id="359342"/>
    <lineage>
        <taxon>Eukaryota</taxon>
        <taxon>Fungi</taxon>
        <taxon>Dikarya</taxon>
        <taxon>Ascomycota</taxon>
        <taxon>Pezizomycotina</taxon>
        <taxon>Sordariomycetes</taxon>
        <taxon>Hypocreomycetidae</taxon>
        <taxon>Glomerellales</taxon>
        <taxon>Glomerellaceae</taxon>
        <taxon>Colletotrichum</taxon>
        <taxon>Colletotrichum acutatum species complex</taxon>
    </lineage>
</organism>
<keyword evidence="3" id="KW-1185">Reference proteome</keyword>
<comment type="caution">
    <text evidence="2">The sequence shown here is derived from an EMBL/GenBank/DDBJ whole genome shotgun (WGS) entry which is preliminary data.</text>
</comment>
<reference evidence="2" key="1">
    <citation type="submission" date="2021-06" db="EMBL/GenBank/DDBJ databases">
        <title>Comparative genomics, transcriptomics and evolutionary studies reveal genomic signatures of adaptation to plant cell wall in hemibiotrophic fungi.</title>
        <authorList>
            <consortium name="DOE Joint Genome Institute"/>
            <person name="Baroncelli R."/>
            <person name="Diaz J.F."/>
            <person name="Benocci T."/>
            <person name="Peng M."/>
            <person name="Battaglia E."/>
            <person name="Haridas S."/>
            <person name="Andreopoulos W."/>
            <person name="Labutti K."/>
            <person name="Pangilinan J."/>
            <person name="Floch G.L."/>
            <person name="Makela M.R."/>
            <person name="Henrissat B."/>
            <person name="Grigoriev I.V."/>
            <person name="Crouch J.A."/>
            <person name="De Vries R.P."/>
            <person name="Sukno S.A."/>
            <person name="Thon M.R."/>
        </authorList>
    </citation>
    <scope>NUCLEOTIDE SEQUENCE</scope>
    <source>
        <strain evidence="2">CBS 102054</strain>
    </source>
</reference>
<proteinExistence type="predicted"/>
<protein>
    <submittedName>
        <fullName evidence="2">Uncharacterized protein</fullName>
    </submittedName>
</protein>
<evidence type="ECO:0000256" key="1">
    <source>
        <dbReference type="SAM" id="MobiDB-lite"/>
    </source>
</evidence>